<dbReference type="PANTHER" id="PTHR10492:SF57">
    <property type="entry name" value="ATP-DEPENDENT DNA HELICASE"/>
    <property type="match status" value="1"/>
</dbReference>
<evidence type="ECO:0000313" key="3">
    <source>
        <dbReference type="EMBL" id="RNA39335.1"/>
    </source>
</evidence>
<evidence type="ECO:0000256" key="1">
    <source>
        <dbReference type="RuleBase" id="RU363044"/>
    </source>
</evidence>
<dbReference type="OrthoDB" id="5862225at2759"/>
<name>A0A3M7SUG1_BRAPC</name>
<proteinExistence type="inferred from homology"/>
<keyword evidence="4" id="KW-1185">Reference proteome</keyword>
<dbReference type="GO" id="GO:0043139">
    <property type="term" value="F:5'-3' DNA helicase activity"/>
    <property type="evidence" value="ECO:0007669"/>
    <property type="project" value="UniProtKB-EC"/>
</dbReference>
<dbReference type="Proteomes" id="UP000276133">
    <property type="component" value="Unassembled WGS sequence"/>
</dbReference>
<dbReference type="AlphaFoldDB" id="A0A3M7SUG1"/>
<gene>
    <name evidence="3" type="ORF">BpHYR1_051044</name>
</gene>
<organism evidence="3 4">
    <name type="scientific">Brachionus plicatilis</name>
    <name type="common">Marine rotifer</name>
    <name type="synonym">Brachionus muelleri</name>
    <dbReference type="NCBI Taxonomy" id="10195"/>
    <lineage>
        <taxon>Eukaryota</taxon>
        <taxon>Metazoa</taxon>
        <taxon>Spiralia</taxon>
        <taxon>Gnathifera</taxon>
        <taxon>Rotifera</taxon>
        <taxon>Eurotatoria</taxon>
        <taxon>Monogononta</taxon>
        <taxon>Pseudotrocha</taxon>
        <taxon>Ploima</taxon>
        <taxon>Brachionidae</taxon>
        <taxon>Brachionus</taxon>
    </lineage>
</organism>
<dbReference type="EMBL" id="REGN01000759">
    <property type="protein sequence ID" value="RNA39335.1"/>
    <property type="molecule type" value="Genomic_DNA"/>
</dbReference>
<dbReference type="EC" id="5.6.2.3" evidence="1"/>
<dbReference type="PANTHER" id="PTHR10492">
    <property type="match status" value="1"/>
</dbReference>
<protein>
    <recommendedName>
        <fullName evidence="1">ATP-dependent DNA helicase</fullName>
        <ecNumber evidence="1">5.6.2.3</ecNumber>
    </recommendedName>
</protein>
<dbReference type="GO" id="GO:0006310">
    <property type="term" value="P:DNA recombination"/>
    <property type="evidence" value="ECO:0007669"/>
    <property type="project" value="UniProtKB-KW"/>
</dbReference>
<dbReference type="GO" id="GO:0006281">
    <property type="term" value="P:DNA repair"/>
    <property type="evidence" value="ECO:0007669"/>
    <property type="project" value="UniProtKB-KW"/>
</dbReference>
<keyword evidence="1" id="KW-0067">ATP-binding</keyword>
<keyword evidence="1" id="KW-0233">DNA recombination</keyword>
<keyword evidence="1" id="KW-0227">DNA damage</keyword>
<comment type="catalytic activity">
    <reaction evidence="1">
        <text>ATP + H2O = ADP + phosphate + H(+)</text>
        <dbReference type="Rhea" id="RHEA:13065"/>
        <dbReference type="ChEBI" id="CHEBI:15377"/>
        <dbReference type="ChEBI" id="CHEBI:15378"/>
        <dbReference type="ChEBI" id="CHEBI:30616"/>
        <dbReference type="ChEBI" id="CHEBI:43474"/>
        <dbReference type="ChEBI" id="CHEBI:456216"/>
        <dbReference type="EC" id="5.6.2.3"/>
    </reaction>
</comment>
<dbReference type="GO" id="GO:0016887">
    <property type="term" value="F:ATP hydrolysis activity"/>
    <property type="evidence" value="ECO:0007669"/>
    <property type="project" value="RHEA"/>
</dbReference>
<keyword evidence="1" id="KW-0547">Nucleotide-binding</keyword>
<dbReference type="GO" id="GO:0005524">
    <property type="term" value="F:ATP binding"/>
    <property type="evidence" value="ECO:0007669"/>
    <property type="project" value="UniProtKB-KW"/>
</dbReference>
<dbReference type="GO" id="GO:0000723">
    <property type="term" value="P:telomere maintenance"/>
    <property type="evidence" value="ECO:0007669"/>
    <property type="project" value="InterPro"/>
</dbReference>
<comment type="cofactor">
    <cofactor evidence="1">
        <name>Mg(2+)</name>
        <dbReference type="ChEBI" id="CHEBI:18420"/>
    </cofactor>
</comment>
<reference evidence="3 4" key="1">
    <citation type="journal article" date="2018" name="Sci. Rep.">
        <title>Genomic signatures of local adaptation to the degree of environmental predictability in rotifers.</title>
        <authorList>
            <person name="Franch-Gras L."/>
            <person name="Hahn C."/>
            <person name="Garcia-Roger E.M."/>
            <person name="Carmona M.J."/>
            <person name="Serra M."/>
            <person name="Gomez A."/>
        </authorList>
    </citation>
    <scope>NUCLEOTIDE SEQUENCE [LARGE SCALE GENOMIC DNA]</scope>
    <source>
        <strain evidence="3">HYR1</strain>
    </source>
</reference>
<comment type="caution">
    <text evidence="3">The sequence shown here is derived from an EMBL/GenBank/DDBJ whole genome shotgun (WGS) entry which is preliminary data.</text>
</comment>
<accession>A0A3M7SUG1</accession>
<feature type="domain" description="DNA helicase Pif1-like DEAD-box helicase" evidence="2">
    <location>
        <begin position="1"/>
        <end position="69"/>
    </location>
</feature>
<dbReference type="Pfam" id="PF05970">
    <property type="entry name" value="PIF1"/>
    <property type="match status" value="1"/>
</dbReference>
<dbReference type="Gene3D" id="3.40.50.300">
    <property type="entry name" value="P-loop containing nucleotide triphosphate hydrolases"/>
    <property type="match status" value="1"/>
</dbReference>
<sequence>MHSRFRIPIPTTKTSVSNINMQSTQAQQFRDCSLFIVDETSMVSRNILECVDRLLRDAMQLPDIPFGGKHEFKNWLMEIGDGKSRVYDGNYMVKVPPRVCCP</sequence>
<evidence type="ECO:0000313" key="4">
    <source>
        <dbReference type="Proteomes" id="UP000276133"/>
    </source>
</evidence>
<evidence type="ECO:0000259" key="2">
    <source>
        <dbReference type="Pfam" id="PF05970"/>
    </source>
</evidence>
<keyword evidence="1 3" id="KW-0378">Hydrolase</keyword>
<comment type="similarity">
    <text evidence="1">Belongs to the helicase family.</text>
</comment>
<dbReference type="STRING" id="10195.A0A3M7SUG1"/>
<keyword evidence="1" id="KW-0234">DNA repair</keyword>
<dbReference type="InterPro" id="IPR027417">
    <property type="entry name" value="P-loop_NTPase"/>
</dbReference>
<dbReference type="InterPro" id="IPR010285">
    <property type="entry name" value="DNA_helicase_pif1-like_DEAD"/>
</dbReference>
<keyword evidence="1 3" id="KW-0347">Helicase</keyword>